<sequence length="82" mass="8653">MIGSGAAGSRVRHRLRDYGHHEALCESPVAGVALVEGIKEESGSGSPSRRMARARSLRCIRPGRGLQPPAFSSTYPGAHTSP</sequence>
<evidence type="ECO:0000313" key="3">
    <source>
        <dbReference type="Proteomes" id="UP001305652"/>
    </source>
</evidence>
<organism evidence="2 3">
    <name type="scientific">Methanoculleus receptaculi</name>
    <dbReference type="NCBI Taxonomy" id="394967"/>
    <lineage>
        <taxon>Archaea</taxon>
        <taxon>Methanobacteriati</taxon>
        <taxon>Methanobacteriota</taxon>
        <taxon>Stenosarchaea group</taxon>
        <taxon>Methanomicrobia</taxon>
        <taxon>Methanomicrobiales</taxon>
        <taxon>Methanomicrobiaceae</taxon>
        <taxon>Methanoculleus</taxon>
    </lineage>
</organism>
<proteinExistence type="predicted"/>
<gene>
    <name evidence="2" type="ORF">R6Y96_08945</name>
</gene>
<reference evidence="2 3" key="1">
    <citation type="submission" date="2023-10" db="EMBL/GenBank/DDBJ databases">
        <title>The complete genome sequence of Methanoculleus receptaculi DSM 18860.</title>
        <authorList>
            <person name="Lai S.-J."/>
            <person name="You Y.-T."/>
            <person name="Chen S.-C."/>
        </authorList>
    </citation>
    <scope>NUCLEOTIDE SEQUENCE [LARGE SCALE GENOMIC DNA]</scope>
    <source>
        <strain evidence="2 3">DSM 18860</strain>
    </source>
</reference>
<feature type="region of interest" description="Disordered" evidence="1">
    <location>
        <begin position="61"/>
        <end position="82"/>
    </location>
</feature>
<dbReference type="GeneID" id="85733280"/>
<dbReference type="EMBL" id="CP137642">
    <property type="protein sequence ID" value="WOX57409.1"/>
    <property type="molecule type" value="Genomic_DNA"/>
</dbReference>
<dbReference type="AlphaFoldDB" id="A0AAX4FW36"/>
<protein>
    <submittedName>
        <fullName evidence="2">Uncharacterized protein</fullName>
    </submittedName>
</protein>
<evidence type="ECO:0000313" key="2">
    <source>
        <dbReference type="EMBL" id="WOX57409.1"/>
    </source>
</evidence>
<dbReference type="KEGG" id="mrc:R6Y96_08945"/>
<dbReference type="RefSeq" id="WP_318621008.1">
    <property type="nucleotide sequence ID" value="NZ_CP137642.1"/>
</dbReference>
<accession>A0AAX4FW36</accession>
<feature type="compositionally biased region" description="Polar residues" evidence="1">
    <location>
        <begin position="70"/>
        <end position="82"/>
    </location>
</feature>
<evidence type="ECO:0000256" key="1">
    <source>
        <dbReference type="SAM" id="MobiDB-lite"/>
    </source>
</evidence>
<name>A0AAX4FW36_9EURY</name>
<keyword evidence="3" id="KW-1185">Reference proteome</keyword>
<dbReference type="Proteomes" id="UP001305652">
    <property type="component" value="Chromosome"/>
</dbReference>